<gene>
    <name evidence="2" type="ORF">GLP15_3571</name>
</gene>
<organism evidence="2 3">
    <name type="scientific">Giardia intestinalis (strain P15)</name>
    <name type="common">Giardia lamblia</name>
    <dbReference type="NCBI Taxonomy" id="658858"/>
    <lineage>
        <taxon>Eukaryota</taxon>
        <taxon>Metamonada</taxon>
        <taxon>Diplomonadida</taxon>
        <taxon>Hexamitidae</taxon>
        <taxon>Giardiinae</taxon>
        <taxon>Giardia</taxon>
    </lineage>
</organism>
<sequence length="714" mass="80394">MPIQSLYPTLIPLQYSTNESTIKANNPGSSTLCLDDRPTCLISQHVRKNRHMSGTQSHEHGKNKSVKSSVSMLSSSKTSFLKTKKAKSSKELDANGHIYPDLEVNKNFPKTDYPRRKDKVSIELPIVSSIARTCSSLSRIQPQENLLNTPIEDLTKFQEDSSTDNPLDNGQLGQGTVSLDGINQLLPQSKSSQLCRSLKKNTFYPVLIDKTSNAMVKHIQLAWQTSLEHKCSRTDTDTKDVLLQQSIPNTSIVKYDNYTSSIEQFFTQKGKRTDRRYRVHEDNVKSLMHSGSCAHSRVTIVDRKSGDPLSLSAPGDYCGHHKLLNSSYLSTCEDNKQQHLPLTEKLPSHLVSQRPYTAPNRTSHIHSDHMRLLQEPRKRAIRTLMKSLPTTVKASSIPSKLISMPTQPLSSTDSSMHVLINGEQIPITYSTNDFPLVSKLKNNFSYTDLEFTLNTHTNLSTRLKTGIKVDTSTQQHMQKKLTDTDTSRQSEKLEPLKQLEQSPLRHQFNNKETRTQKHSMLINSVFSVPLSASPTKNPFYSPINFSNIDSDEDCMYGYNSLDDLFDNSVIRQKMISDKSILKKREGVLKNDTLRNIVNSLKSLEAAQQIRKSSRSPTKVFAKAQPNSVTETPPSYKENPTEVPSPCSPYSPRKRTLEHSSLERTLNLEDLATQFAARSMRSGPTQGHNNYTLINSVSSAFPQTAKSTRFFTFNV</sequence>
<evidence type="ECO:0000256" key="1">
    <source>
        <dbReference type="SAM" id="MobiDB-lite"/>
    </source>
</evidence>
<dbReference type="AlphaFoldDB" id="E1F7H2"/>
<reference evidence="2 3" key="1">
    <citation type="journal article" date="2010" name="BMC Genomics">
        <title>Genome analysis and comparative genomics of a Giardia intestinalis assemblage E isolate.</title>
        <authorList>
            <person name="Jerlstrom-Hultqvist J."/>
            <person name="Franzen O."/>
            <person name="Ankarklev J."/>
            <person name="Xu F."/>
            <person name="Nohynkova E."/>
            <person name="Andersson J.O."/>
            <person name="Svard S.G."/>
            <person name="Andersson B."/>
        </authorList>
    </citation>
    <scope>NUCLEOTIDE SEQUENCE [LARGE SCALE GENOMIC DNA]</scope>
    <source>
        <strain evidence="2 3">P15</strain>
    </source>
</reference>
<feature type="region of interest" description="Disordered" evidence="1">
    <location>
        <begin position="611"/>
        <end position="653"/>
    </location>
</feature>
<accession>E1F7H2</accession>
<feature type="compositionally biased region" description="Basic and acidic residues" evidence="1">
    <location>
        <begin position="480"/>
        <end position="490"/>
    </location>
</feature>
<comment type="caution">
    <text evidence="2">The sequence shown here is derived from an EMBL/GenBank/DDBJ whole genome shotgun (WGS) entry which is preliminary data.</text>
</comment>
<proteinExistence type="predicted"/>
<dbReference type="OrthoDB" id="10261812at2759"/>
<dbReference type="VEuPathDB" id="GiardiaDB:GLP15_3571"/>
<dbReference type="OMA" id="SAPGDYC"/>
<dbReference type="Proteomes" id="UP000008974">
    <property type="component" value="Unassembled WGS sequence"/>
</dbReference>
<feature type="region of interest" description="Disordered" evidence="1">
    <location>
        <begin position="471"/>
        <end position="490"/>
    </location>
</feature>
<feature type="region of interest" description="Disordered" evidence="1">
    <location>
        <begin position="48"/>
        <end position="69"/>
    </location>
</feature>
<evidence type="ECO:0000313" key="2">
    <source>
        <dbReference type="EMBL" id="EFO61574.1"/>
    </source>
</evidence>
<dbReference type="EMBL" id="ACVC01000221">
    <property type="protein sequence ID" value="EFO61574.1"/>
    <property type="molecule type" value="Genomic_DNA"/>
</dbReference>
<name>E1F7H2_GIAIA</name>
<evidence type="ECO:0000313" key="3">
    <source>
        <dbReference type="Proteomes" id="UP000008974"/>
    </source>
</evidence>
<protein>
    <submittedName>
        <fullName evidence="2">Uncharacterized protein</fullName>
    </submittedName>
</protein>